<protein>
    <submittedName>
        <fullName evidence="1">MIP26871p</fullName>
    </submittedName>
</protein>
<sequence length="54" mass="6279">MEILIRDLLFWSPDSKVRMNSSMSSPRQRLDNVAAAQNTRLIQILNKKECYSPL</sequence>
<accession>E1NZC0</accession>
<reference evidence="1" key="1">
    <citation type="submission" date="2010-09" db="EMBL/GenBank/DDBJ databases">
        <authorList>
            <person name="Carlson J."/>
            <person name="Booth B."/>
            <person name="Frise E."/>
            <person name="Sandler J."/>
            <person name="Wan K."/>
            <person name="Yu C."/>
            <person name="Celniker S."/>
        </authorList>
    </citation>
    <scope>NUCLEOTIDE SEQUENCE</scope>
</reference>
<dbReference type="EMBL" id="BT125669">
    <property type="protein sequence ID" value="ADN90229.1"/>
    <property type="molecule type" value="mRNA"/>
</dbReference>
<proteinExistence type="evidence at transcript level"/>
<organism evidence="1">
    <name type="scientific">Drosophila melanogaster</name>
    <name type="common">Fruit fly</name>
    <dbReference type="NCBI Taxonomy" id="7227"/>
    <lineage>
        <taxon>Eukaryota</taxon>
        <taxon>Metazoa</taxon>
        <taxon>Ecdysozoa</taxon>
        <taxon>Arthropoda</taxon>
        <taxon>Hexapoda</taxon>
        <taxon>Insecta</taxon>
        <taxon>Pterygota</taxon>
        <taxon>Neoptera</taxon>
        <taxon>Endopterygota</taxon>
        <taxon>Diptera</taxon>
        <taxon>Brachycera</taxon>
        <taxon>Muscomorpha</taxon>
        <taxon>Ephydroidea</taxon>
        <taxon>Drosophilidae</taxon>
        <taxon>Drosophila</taxon>
        <taxon>Sophophora</taxon>
    </lineage>
</organism>
<name>E1NZC0_DROME</name>
<dbReference type="AlphaFoldDB" id="E1NZC0"/>
<evidence type="ECO:0000313" key="1">
    <source>
        <dbReference type="EMBL" id="ADN90229.1"/>
    </source>
</evidence>